<accession>A0A6A5W9W9</accession>
<evidence type="ECO:0000313" key="1">
    <source>
        <dbReference type="EMBL" id="KAF1998703.1"/>
    </source>
</evidence>
<protein>
    <submittedName>
        <fullName evidence="1">Uncharacterized protein</fullName>
    </submittedName>
</protein>
<dbReference type="Proteomes" id="UP000799779">
    <property type="component" value="Unassembled WGS sequence"/>
</dbReference>
<gene>
    <name evidence="1" type="ORF">P154DRAFT_577567</name>
</gene>
<keyword evidence="2" id="KW-1185">Reference proteome</keyword>
<reference evidence="1" key="1">
    <citation type="journal article" date="2020" name="Stud. Mycol.">
        <title>101 Dothideomycetes genomes: a test case for predicting lifestyles and emergence of pathogens.</title>
        <authorList>
            <person name="Haridas S."/>
            <person name="Albert R."/>
            <person name="Binder M."/>
            <person name="Bloem J."/>
            <person name="Labutti K."/>
            <person name="Salamov A."/>
            <person name="Andreopoulos B."/>
            <person name="Baker S."/>
            <person name="Barry K."/>
            <person name="Bills G."/>
            <person name="Bluhm B."/>
            <person name="Cannon C."/>
            <person name="Castanera R."/>
            <person name="Culley D."/>
            <person name="Daum C."/>
            <person name="Ezra D."/>
            <person name="Gonzalez J."/>
            <person name="Henrissat B."/>
            <person name="Kuo A."/>
            <person name="Liang C."/>
            <person name="Lipzen A."/>
            <person name="Lutzoni F."/>
            <person name="Magnuson J."/>
            <person name="Mondo S."/>
            <person name="Nolan M."/>
            <person name="Ohm R."/>
            <person name="Pangilinan J."/>
            <person name="Park H.-J."/>
            <person name="Ramirez L."/>
            <person name="Alfaro M."/>
            <person name="Sun H."/>
            <person name="Tritt A."/>
            <person name="Yoshinaga Y."/>
            <person name="Zwiers L.-H."/>
            <person name="Turgeon B."/>
            <person name="Goodwin S."/>
            <person name="Spatafora J."/>
            <person name="Crous P."/>
            <person name="Grigoriev I."/>
        </authorList>
    </citation>
    <scope>NUCLEOTIDE SEQUENCE</scope>
    <source>
        <strain evidence="1">CBS 123094</strain>
    </source>
</reference>
<organism evidence="1 2">
    <name type="scientific">Amniculicola lignicola CBS 123094</name>
    <dbReference type="NCBI Taxonomy" id="1392246"/>
    <lineage>
        <taxon>Eukaryota</taxon>
        <taxon>Fungi</taxon>
        <taxon>Dikarya</taxon>
        <taxon>Ascomycota</taxon>
        <taxon>Pezizomycotina</taxon>
        <taxon>Dothideomycetes</taxon>
        <taxon>Pleosporomycetidae</taxon>
        <taxon>Pleosporales</taxon>
        <taxon>Amniculicolaceae</taxon>
        <taxon>Amniculicola</taxon>
    </lineage>
</organism>
<name>A0A6A5W9W9_9PLEO</name>
<evidence type="ECO:0000313" key="2">
    <source>
        <dbReference type="Proteomes" id="UP000799779"/>
    </source>
</evidence>
<dbReference type="AlphaFoldDB" id="A0A6A5W9W9"/>
<sequence>MNCQIPGWHSNSFIRTISPPDIPAPHPSRKEPFARAYAHSLALKYADQKCGRHGSSAFVLAYIEEIQRLLPSGSDIFRQKFTRDSRKPGRPDASHIGVGEMNDGAEEVAIHNRPYRADEVCHWYYRAMARPSMLRLIGLYSSNPEDPPPVSDGYTEWRR</sequence>
<proteinExistence type="predicted"/>
<dbReference type="EMBL" id="ML977601">
    <property type="protein sequence ID" value="KAF1998703.1"/>
    <property type="molecule type" value="Genomic_DNA"/>
</dbReference>